<dbReference type="Proteomes" id="UP000007730">
    <property type="component" value="Chromosome"/>
</dbReference>
<dbReference type="HOGENOM" id="CLU_085044_0_0_5"/>
<dbReference type="RefSeq" id="WP_013913394.1">
    <property type="nucleotide sequence ID" value="NC_011386.1"/>
</dbReference>
<dbReference type="SUPFAM" id="SSF55729">
    <property type="entry name" value="Acyl-CoA N-acyltransferases (Nat)"/>
    <property type="match status" value="1"/>
</dbReference>
<dbReference type="STRING" id="504832.OCA5_c32140"/>
<organism evidence="2 3">
    <name type="scientific">Afipia carboxidovorans (strain ATCC 49405 / DSM 1227 / KCTC 32145 / OM5)</name>
    <name type="common">Oligotropha carboxidovorans</name>
    <dbReference type="NCBI Taxonomy" id="504832"/>
    <lineage>
        <taxon>Bacteria</taxon>
        <taxon>Pseudomonadati</taxon>
        <taxon>Pseudomonadota</taxon>
        <taxon>Alphaproteobacteria</taxon>
        <taxon>Hyphomicrobiales</taxon>
        <taxon>Nitrobacteraceae</taxon>
        <taxon>Afipia</taxon>
    </lineage>
</organism>
<dbReference type="InterPro" id="IPR054597">
    <property type="entry name" value="FeeM_cat"/>
</dbReference>
<reference evidence="2 3" key="1">
    <citation type="journal article" date="2011" name="J. Bacteriol.">
        <title>Complete genome sequences of the chemolithoautotrophic Oligotropha carboxidovorans strains OM4 and OM5.</title>
        <authorList>
            <person name="Volland S."/>
            <person name="Rachinger M."/>
            <person name="Strittmatter A."/>
            <person name="Daniel R."/>
            <person name="Gottschalk G."/>
            <person name="Meyer O."/>
        </authorList>
    </citation>
    <scope>NUCLEOTIDE SEQUENCE [LARGE SCALE GENOMIC DNA]</scope>
    <source>
        <strain evidence="3">ATCC 49405 / DSM 1227 / KCTC 32145 / OM5</strain>
    </source>
</reference>
<sequence>MGSVAARAGKGFSERLSDFAETVQYRRIEGEADREAVFRLRYEAYVREGTIPISFERRFADKYDELPNVWIFGAYIDGELASSLRVHVATPEHPLSPSVDVFPDVLRPEIEKGRTIVDPTRFVAHPAIARHYPELPYITVRLGFLASEYFRADLGLASVRVEHQAFYKRVFLMNPLCEPRRFPKLAPLFSLMGVNYPSVKERIIQRYPFMQSTPAELEELYQRGDRNLADVIPLELRAPVEAHIVGKRSDLNNPLAGAVRRRRDGVLHRRRDIGSRLPERAKAAN</sequence>
<dbReference type="EMBL" id="CP002826">
    <property type="protein sequence ID" value="AEI07892.1"/>
    <property type="molecule type" value="Genomic_DNA"/>
</dbReference>
<dbReference type="Pfam" id="PF21926">
    <property type="entry name" value="FeeM"/>
    <property type="match status" value="1"/>
</dbReference>
<dbReference type="AlphaFoldDB" id="F8BRX6"/>
<accession>F8BRX6</accession>
<dbReference type="OrthoDB" id="9812697at2"/>
<gene>
    <name evidence="2" type="ordered locus">OCA5_c32140</name>
</gene>
<protein>
    <recommendedName>
        <fullName evidence="1">N-acyl amino acid synthase FeeM catalytic core domain-containing protein</fullName>
    </recommendedName>
</protein>
<feature type="domain" description="N-acyl amino acid synthase FeeM catalytic core" evidence="1">
    <location>
        <begin position="36"/>
        <end position="193"/>
    </location>
</feature>
<dbReference type="KEGG" id="ocg:OCA5_c32140"/>
<dbReference type="Gene3D" id="3.40.630.30">
    <property type="match status" value="1"/>
</dbReference>
<keyword evidence="3" id="KW-1185">Reference proteome</keyword>
<proteinExistence type="predicted"/>
<evidence type="ECO:0000259" key="1">
    <source>
        <dbReference type="Pfam" id="PF21926"/>
    </source>
</evidence>
<name>F8BRX6_AFIC5</name>
<evidence type="ECO:0000313" key="3">
    <source>
        <dbReference type="Proteomes" id="UP000007730"/>
    </source>
</evidence>
<dbReference type="InterPro" id="IPR016181">
    <property type="entry name" value="Acyl_CoA_acyltransferase"/>
</dbReference>
<evidence type="ECO:0000313" key="2">
    <source>
        <dbReference type="EMBL" id="AEI07892.1"/>
    </source>
</evidence>